<feature type="compositionally biased region" description="Low complexity" evidence="1">
    <location>
        <begin position="139"/>
        <end position="154"/>
    </location>
</feature>
<protein>
    <submittedName>
        <fullName evidence="2">Uncharacterized protein</fullName>
    </submittedName>
</protein>
<proteinExistence type="predicted"/>
<feature type="region of interest" description="Disordered" evidence="1">
    <location>
        <begin position="48"/>
        <end position="200"/>
    </location>
</feature>
<evidence type="ECO:0000313" key="2">
    <source>
        <dbReference type="EMBL" id="KAL0563330.1"/>
    </source>
</evidence>
<evidence type="ECO:0000256" key="1">
    <source>
        <dbReference type="SAM" id="MobiDB-lite"/>
    </source>
</evidence>
<organism evidence="2 3">
    <name type="scientific">Marasmius crinis-equi</name>
    <dbReference type="NCBI Taxonomy" id="585013"/>
    <lineage>
        <taxon>Eukaryota</taxon>
        <taxon>Fungi</taxon>
        <taxon>Dikarya</taxon>
        <taxon>Basidiomycota</taxon>
        <taxon>Agaricomycotina</taxon>
        <taxon>Agaricomycetes</taxon>
        <taxon>Agaricomycetidae</taxon>
        <taxon>Agaricales</taxon>
        <taxon>Marasmiineae</taxon>
        <taxon>Marasmiaceae</taxon>
        <taxon>Marasmius</taxon>
    </lineage>
</organism>
<dbReference type="Proteomes" id="UP001465976">
    <property type="component" value="Unassembled WGS sequence"/>
</dbReference>
<accession>A0ABR3EKG9</accession>
<sequence length="242" mass="26839">MAPAKWTFLCKCERSCGGQYGPGRQLNSYPTYRRHLKENAEFLAANLIHGPSPFRPPRKNAPNPPKTKTRLQPKKPTQTAGPSRSRTVIVNPANLENNGHTFAEGLGSRENELSGEDFDMDGSDGPFDQDPMGSGLPNPDAAAPASVSQVPSSEEPSRSDNEGEGEEGMIPPRTESNNLRDRDVHNPEDENIPHYTPNFVPRRDDFKITLSFIEALKSASLDSTLEPLDLLRLERHTRRQTL</sequence>
<reference evidence="2 3" key="1">
    <citation type="submission" date="2024-02" db="EMBL/GenBank/DDBJ databases">
        <title>A draft genome for the cacao thread blight pathogen Marasmius crinis-equi.</title>
        <authorList>
            <person name="Cohen S.P."/>
            <person name="Baruah I.K."/>
            <person name="Amoako-Attah I."/>
            <person name="Bukari Y."/>
            <person name="Meinhardt L.W."/>
            <person name="Bailey B.A."/>
        </authorList>
    </citation>
    <scope>NUCLEOTIDE SEQUENCE [LARGE SCALE GENOMIC DNA]</scope>
    <source>
        <strain evidence="2 3">GH-76</strain>
    </source>
</reference>
<name>A0ABR3EKG9_9AGAR</name>
<feature type="compositionally biased region" description="Basic and acidic residues" evidence="1">
    <location>
        <begin position="178"/>
        <end position="192"/>
    </location>
</feature>
<dbReference type="EMBL" id="JBAHYK010003649">
    <property type="protein sequence ID" value="KAL0563330.1"/>
    <property type="molecule type" value="Genomic_DNA"/>
</dbReference>
<comment type="caution">
    <text evidence="2">The sequence shown here is derived from an EMBL/GenBank/DDBJ whole genome shotgun (WGS) entry which is preliminary data.</text>
</comment>
<evidence type="ECO:0000313" key="3">
    <source>
        <dbReference type="Proteomes" id="UP001465976"/>
    </source>
</evidence>
<gene>
    <name evidence="2" type="ORF">V5O48_018740</name>
</gene>
<keyword evidence="3" id="KW-1185">Reference proteome</keyword>
<feature type="compositionally biased region" description="Polar residues" evidence="1">
    <location>
        <begin position="75"/>
        <end position="100"/>
    </location>
</feature>
<feature type="compositionally biased region" description="Acidic residues" evidence="1">
    <location>
        <begin position="113"/>
        <end position="122"/>
    </location>
</feature>